<dbReference type="EMBL" id="KE524520">
    <property type="protein sequence ID" value="KFB35418.1"/>
    <property type="molecule type" value="Genomic_DNA"/>
</dbReference>
<sequence length="54" mass="5914">MMMVMMVIVVMAVSLCFDEVSGDILRQAGYGGRTRLTLYLVNLGCNKLTVVPFG</sequence>
<feature type="signal peptide" evidence="1">
    <location>
        <begin position="1"/>
        <end position="22"/>
    </location>
</feature>
<organism evidence="2">
    <name type="scientific">Anopheles sinensis</name>
    <name type="common">Mosquito</name>
    <dbReference type="NCBI Taxonomy" id="74873"/>
    <lineage>
        <taxon>Eukaryota</taxon>
        <taxon>Metazoa</taxon>
        <taxon>Ecdysozoa</taxon>
        <taxon>Arthropoda</taxon>
        <taxon>Hexapoda</taxon>
        <taxon>Insecta</taxon>
        <taxon>Pterygota</taxon>
        <taxon>Neoptera</taxon>
        <taxon>Endopterygota</taxon>
        <taxon>Diptera</taxon>
        <taxon>Nematocera</taxon>
        <taxon>Culicoidea</taxon>
        <taxon>Culicidae</taxon>
        <taxon>Anophelinae</taxon>
        <taxon>Anopheles</taxon>
    </lineage>
</organism>
<name>A0A084VBS4_ANOSI</name>
<dbReference type="EMBL" id="ATLV01009286">
    <property type="status" value="NOT_ANNOTATED_CDS"/>
    <property type="molecule type" value="Genomic_DNA"/>
</dbReference>
<evidence type="ECO:0000313" key="4">
    <source>
        <dbReference type="Proteomes" id="UP000030765"/>
    </source>
</evidence>
<evidence type="ECO:0000313" key="3">
    <source>
        <dbReference type="EnsemblMetazoa" id="ASIC002085-PA"/>
    </source>
</evidence>
<reference evidence="2 4" key="1">
    <citation type="journal article" date="2014" name="BMC Genomics">
        <title>Genome sequence of Anopheles sinensis provides insight into genetics basis of mosquito competence for malaria parasites.</title>
        <authorList>
            <person name="Zhou D."/>
            <person name="Zhang D."/>
            <person name="Ding G."/>
            <person name="Shi L."/>
            <person name="Hou Q."/>
            <person name="Ye Y."/>
            <person name="Xu Y."/>
            <person name="Zhou H."/>
            <person name="Xiong C."/>
            <person name="Li S."/>
            <person name="Yu J."/>
            <person name="Hong S."/>
            <person name="Yu X."/>
            <person name="Zou P."/>
            <person name="Chen C."/>
            <person name="Chang X."/>
            <person name="Wang W."/>
            <person name="Lv Y."/>
            <person name="Sun Y."/>
            <person name="Ma L."/>
            <person name="Shen B."/>
            <person name="Zhu C."/>
        </authorList>
    </citation>
    <scope>NUCLEOTIDE SEQUENCE [LARGE SCALE GENOMIC DNA]</scope>
</reference>
<accession>A0A084VBS4</accession>
<evidence type="ECO:0000313" key="2">
    <source>
        <dbReference type="EMBL" id="KFB35418.1"/>
    </source>
</evidence>
<dbReference type="VEuPathDB" id="VectorBase:ASIC002085"/>
<proteinExistence type="predicted"/>
<evidence type="ECO:0000256" key="1">
    <source>
        <dbReference type="SAM" id="SignalP"/>
    </source>
</evidence>
<gene>
    <name evidence="2" type="ORF">ZHAS_00002085</name>
</gene>
<feature type="chain" id="PRO_5010759792" evidence="1">
    <location>
        <begin position="23"/>
        <end position="54"/>
    </location>
</feature>
<keyword evidence="4" id="KW-1185">Reference proteome</keyword>
<keyword evidence="1" id="KW-0732">Signal</keyword>
<dbReference type="EnsemblMetazoa" id="ASIC002085-RA">
    <property type="protein sequence ID" value="ASIC002085-PA"/>
    <property type="gene ID" value="ASIC002085"/>
</dbReference>
<reference evidence="3" key="2">
    <citation type="submission" date="2020-05" db="UniProtKB">
        <authorList>
            <consortium name="EnsemblMetazoa"/>
        </authorList>
    </citation>
    <scope>IDENTIFICATION</scope>
</reference>
<dbReference type="AlphaFoldDB" id="A0A084VBS4"/>
<dbReference type="Proteomes" id="UP000030765">
    <property type="component" value="Unassembled WGS sequence"/>
</dbReference>
<protein>
    <submittedName>
        <fullName evidence="2 3">Phosphonate ABC transporter permease</fullName>
    </submittedName>
</protein>